<dbReference type="InterPro" id="IPR003135">
    <property type="entry name" value="ATP-grasp_carboxylate-amine"/>
</dbReference>
<feature type="binding site" evidence="8">
    <location>
        <position position="201"/>
    </location>
    <ligand>
        <name>ATP</name>
        <dbReference type="ChEBI" id="CHEBI:30616"/>
    </ligand>
</feature>
<dbReference type="HAMAP" id="MF_01643">
    <property type="entry name" value="PurT"/>
    <property type="match status" value="1"/>
</dbReference>
<comment type="subunit">
    <text evidence="1 8">Homodimer.</text>
</comment>
<feature type="binding site" evidence="8">
    <location>
        <position position="112"/>
    </location>
    <ligand>
        <name>ATP</name>
        <dbReference type="ChEBI" id="CHEBI:30616"/>
    </ligand>
</feature>
<keyword evidence="6 8" id="KW-0067">ATP-binding</keyword>
<evidence type="ECO:0000256" key="6">
    <source>
        <dbReference type="ARBA" id="ARBA00022840"/>
    </source>
</evidence>
<dbReference type="InterPro" id="IPR011054">
    <property type="entry name" value="Rudment_hybrid_motif"/>
</dbReference>
<evidence type="ECO:0000259" key="9">
    <source>
        <dbReference type="PROSITE" id="PS50975"/>
    </source>
</evidence>
<keyword evidence="2 8" id="KW-0436">Ligase</keyword>
<accession>A0A2N3IR77</accession>
<evidence type="ECO:0000256" key="5">
    <source>
        <dbReference type="ARBA" id="ARBA00022755"/>
    </source>
</evidence>
<keyword evidence="7 8" id="KW-0460">Magnesium</keyword>
<dbReference type="SUPFAM" id="SSF56059">
    <property type="entry name" value="Glutathione synthetase ATP-binding domain-like"/>
    <property type="match status" value="1"/>
</dbReference>
<evidence type="ECO:0000256" key="7">
    <source>
        <dbReference type="ARBA" id="ARBA00022842"/>
    </source>
</evidence>
<evidence type="ECO:0000256" key="2">
    <source>
        <dbReference type="ARBA" id="ARBA00022598"/>
    </source>
</evidence>
<dbReference type="NCBIfam" id="TIGR01142">
    <property type="entry name" value="purT"/>
    <property type="match status" value="1"/>
</dbReference>
<dbReference type="GO" id="GO:0006189">
    <property type="term" value="P:'de novo' IMP biosynthetic process"/>
    <property type="evidence" value="ECO:0007669"/>
    <property type="project" value="UniProtKB-UniRule"/>
</dbReference>
<gene>
    <name evidence="8" type="primary">purT</name>
    <name evidence="10" type="ORF">AOX56_04820</name>
</gene>
<dbReference type="GO" id="GO:0000287">
    <property type="term" value="F:magnesium ion binding"/>
    <property type="evidence" value="ECO:0007669"/>
    <property type="project" value="UniProtKB-UniRule"/>
</dbReference>
<dbReference type="FunFam" id="3.30.470.20:FF:000027">
    <property type="entry name" value="Formate-dependent phosphoribosylglycinamide formyltransferase"/>
    <property type="match status" value="1"/>
</dbReference>
<feature type="domain" description="ATP-grasp" evidence="9">
    <location>
        <begin position="117"/>
        <end position="306"/>
    </location>
</feature>
<dbReference type="AlphaFoldDB" id="A0A2N3IR77"/>
<dbReference type="Pfam" id="PF02222">
    <property type="entry name" value="ATP-grasp"/>
    <property type="match status" value="1"/>
</dbReference>
<dbReference type="EMBL" id="LJZX01000056">
    <property type="protein sequence ID" value="PKQ74209.1"/>
    <property type="molecule type" value="Genomic_DNA"/>
</dbReference>
<dbReference type="PROSITE" id="PS50975">
    <property type="entry name" value="ATP_GRASP"/>
    <property type="match status" value="1"/>
</dbReference>
<feature type="binding site" evidence="8">
    <location>
        <begin position="20"/>
        <end position="21"/>
    </location>
    <ligand>
        <name>N(1)-(5-phospho-beta-D-ribosyl)glycinamide</name>
        <dbReference type="ChEBI" id="CHEBI:143788"/>
    </ligand>
</feature>
<dbReference type="InterPro" id="IPR048740">
    <property type="entry name" value="PurT_C"/>
</dbReference>
<feature type="binding site" evidence="8">
    <location>
        <position position="277"/>
    </location>
    <ligand>
        <name>Mg(2+)</name>
        <dbReference type="ChEBI" id="CHEBI:18420"/>
    </ligand>
</feature>
<dbReference type="PANTHER" id="PTHR43055:SF1">
    <property type="entry name" value="FORMATE-DEPENDENT PHOSPHORIBOSYLGLYCINAMIDE FORMYLTRANSFERASE"/>
    <property type="match status" value="1"/>
</dbReference>
<dbReference type="InterPro" id="IPR016185">
    <property type="entry name" value="PreATP-grasp_dom_sf"/>
</dbReference>
<name>A0A2N3IR77_AERSO</name>
<evidence type="ECO:0000256" key="8">
    <source>
        <dbReference type="HAMAP-Rule" id="MF_01643"/>
    </source>
</evidence>
<dbReference type="Gene3D" id="3.40.50.20">
    <property type="match status" value="1"/>
</dbReference>
<feature type="binding site" evidence="8">
    <location>
        <begin position="193"/>
        <end position="196"/>
    </location>
    <ligand>
        <name>ATP</name>
        <dbReference type="ChEBI" id="CHEBI:30616"/>
    </ligand>
</feature>
<feature type="binding site" evidence="8">
    <location>
        <begin position="362"/>
        <end position="363"/>
    </location>
    <ligand>
        <name>N(1)-(5-phospho-beta-D-ribosyl)glycinamide</name>
        <dbReference type="ChEBI" id="CHEBI:143788"/>
    </ligand>
</feature>
<dbReference type="SUPFAM" id="SSF51246">
    <property type="entry name" value="Rudiment single hybrid motif"/>
    <property type="match status" value="1"/>
</dbReference>
<dbReference type="EC" id="6.3.1.21" evidence="8"/>
<dbReference type="SUPFAM" id="SSF52440">
    <property type="entry name" value="PreATP-grasp domain"/>
    <property type="match status" value="1"/>
</dbReference>
<dbReference type="Gene3D" id="3.30.470.20">
    <property type="entry name" value="ATP-grasp fold, B domain"/>
    <property type="match status" value="1"/>
</dbReference>
<evidence type="ECO:0000256" key="4">
    <source>
        <dbReference type="ARBA" id="ARBA00022741"/>
    </source>
</evidence>
<dbReference type="GO" id="GO:0004644">
    <property type="term" value="F:phosphoribosylglycinamide formyltransferase activity"/>
    <property type="evidence" value="ECO:0007669"/>
    <property type="project" value="UniProtKB-UniRule"/>
</dbReference>
<comment type="caution">
    <text evidence="10">The sequence shown here is derived from an EMBL/GenBank/DDBJ whole genome shotgun (WGS) entry which is preliminary data.</text>
</comment>
<dbReference type="Pfam" id="PF22660">
    <property type="entry name" value="RS_preATP-grasp-like"/>
    <property type="match status" value="1"/>
</dbReference>
<evidence type="ECO:0000313" key="10">
    <source>
        <dbReference type="EMBL" id="PKQ74209.1"/>
    </source>
</evidence>
<feature type="binding site" evidence="8">
    <location>
        <position position="355"/>
    </location>
    <ligand>
        <name>N(1)-(5-phospho-beta-D-ribosyl)glycinamide</name>
        <dbReference type="ChEBI" id="CHEBI:143788"/>
    </ligand>
</feature>
<dbReference type="NCBIfam" id="NF006766">
    <property type="entry name" value="PRK09288.1"/>
    <property type="match status" value="1"/>
</dbReference>
<keyword evidence="3 8" id="KW-0479">Metal-binding</keyword>
<sequence>MFGTATRPGATRALLLGSGELGKEVAIELQRFGIEVIAADRYPNAPAMQVAHKAHVLDMLDGNALRELVALVKPDLIIPEIEAIATDTLAALEQEGVKVVPNARATQLTMNREGIRRLAAETLGLPTSPYRFAQSKEEFVAAVEAIGLPCVIKPVMSSSGKGQSVLRDLAKLDESWTYAQEGGRAGRGKVIVEGFVPFEYEITLLTVRAVDGIHFCEPIGHRQEDGDYRESWQPQAMSELALARSKEVAAKVVEALGGYGLFGVELFIRGDEVWFSEVSPRPHDTGMVTLISQDLSEFALHVRAILGLPIGTITQYGPSASAVVLREGHSQNIRYQGIGEALSLVPGAQLRLFGKPEIAGRRRLGVALTRAEDCQDAVEKAKAVAAKVEVMF</sequence>
<protein>
    <recommendedName>
        <fullName evidence="8">Formate-dependent phosphoribosylglycinamide formyltransferase</fullName>
        <ecNumber evidence="8">6.3.1.21</ecNumber>
    </recommendedName>
    <alternativeName>
        <fullName evidence="8">5'-phosphoribosylglycinamide transformylase 2</fullName>
    </alternativeName>
    <alternativeName>
        <fullName evidence="8">Formate-dependent GAR transformylase</fullName>
    </alternativeName>
    <alternativeName>
        <fullName evidence="8">GAR transformylase 2</fullName>
        <shortName evidence="8">GART 2</shortName>
    </alternativeName>
    <alternativeName>
        <fullName evidence="8">Non-folate glycinamide ribonucleotide transformylase</fullName>
    </alternativeName>
    <alternativeName>
        <fullName evidence="8">Phosphoribosylglycinamide formyltransferase 2</fullName>
    </alternativeName>
</protein>
<dbReference type="InterPro" id="IPR013815">
    <property type="entry name" value="ATP_grasp_subdomain_1"/>
</dbReference>
<comment type="pathway">
    <text evidence="8">Purine metabolism; IMP biosynthesis via de novo pathway; N(2)-formyl-N(1)-(5-phospho-D-ribosyl)glycinamide from N(1)-(5-phospho-D-ribosyl)glycinamide (formate route): step 1/1.</text>
</comment>
<keyword evidence="5 8" id="KW-0658">Purine biosynthesis</keyword>
<dbReference type="UniPathway" id="UPA00074">
    <property type="reaction ID" value="UER00127"/>
</dbReference>
<dbReference type="Proteomes" id="UP000233526">
    <property type="component" value="Unassembled WGS sequence"/>
</dbReference>
<comment type="catalytic activity">
    <reaction evidence="8">
        <text>N(1)-(5-phospho-beta-D-ribosyl)glycinamide + formate + ATP = N(2)-formyl-N(1)-(5-phospho-beta-D-ribosyl)glycinamide + ADP + phosphate + H(+)</text>
        <dbReference type="Rhea" id="RHEA:24829"/>
        <dbReference type="ChEBI" id="CHEBI:15378"/>
        <dbReference type="ChEBI" id="CHEBI:15740"/>
        <dbReference type="ChEBI" id="CHEBI:30616"/>
        <dbReference type="ChEBI" id="CHEBI:43474"/>
        <dbReference type="ChEBI" id="CHEBI:143788"/>
        <dbReference type="ChEBI" id="CHEBI:147286"/>
        <dbReference type="ChEBI" id="CHEBI:456216"/>
        <dbReference type="EC" id="6.3.1.21"/>
    </reaction>
</comment>
<dbReference type="FunFam" id="3.40.50.20:FF:000007">
    <property type="entry name" value="Formate-dependent phosphoribosylglycinamide formyltransferase"/>
    <property type="match status" value="1"/>
</dbReference>
<feature type="binding site" evidence="8">
    <location>
        <position position="284"/>
    </location>
    <ligand>
        <name>N(1)-(5-phospho-beta-D-ribosyl)glycinamide</name>
        <dbReference type="ChEBI" id="CHEBI:143788"/>
    </ligand>
</feature>
<comment type="similarity">
    <text evidence="8">Belongs to the PurK/PurT family.</text>
</comment>
<dbReference type="GO" id="GO:0005829">
    <property type="term" value="C:cytosol"/>
    <property type="evidence" value="ECO:0007669"/>
    <property type="project" value="TreeGrafter"/>
</dbReference>
<evidence type="ECO:0000313" key="11">
    <source>
        <dbReference type="Proteomes" id="UP000233526"/>
    </source>
</evidence>
<dbReference type="GO" id="GO:0043815">
    <property type="term" value="F:phosphoribosylglycinamide formyltransferase 2 activity"/>
    <property type="evidence" value="ECO:0007669"/>
    <property type="project" value="UniProtKB-UniRule"/>
</dbReference>
<evidence type="ECO:0000256" key="3">
    <source>
        <dbReference type="ARBA" id="ARBA00022723"/>
    </source>
</evidence>
<dbReference type="RefSeq" id="WP_101319823.1">
    <property type="nucleotide sequence ID" value="NZ_CAWNSS010000056.1"/>
</dbReference>
<dbReference type="InterPro" id="IPR054350">
    <property type="entry name" value="PurT/PurK_preATP-grasp"/>
</dbReference>
<feature type="binding site" evidence="8">
    <location>
        <position position="265"/>
    </location>
    <ligand>
        <name>Mg(2+)</name>
        <dbReference type="ChEBI" id="CHEBI:18420"/>
    </ligand>
</feature>
<dbReference type="PANTHER" id="PTHR43055">
    <property type="entry name" value="FORMATE-DEPENDENT PHOSPHORIBOSYLGLYCINAMIDE FORMYLTRANSFERASE"/>
    <property type="match status" value="1"/>
</dbReference>
<evidence type="ECO:0000256" key="1">
    <source>
        <dbReference type="ARBA" id="ARBA00011738"/>
    </source>
</evidence>
<dbReference type="InterPro" id="IPR005862">
    <property type="entry name" value="PurT"/>
</dbReference>
<organism evidence="10 11">
    <name type="scientific">Aeromonas sobria</name>
    <dbReference type="NCBI Taxonomy" id="646"/>
    <lineage>
        <taxon>Bacteria</taxon>
        <taxon>Pseudomonadati</taxon>
        <taxon>Pseudomonadota</taxon>
        <taxon>Gammaproteobacteria</taxon>
        <taxon>Aeromonadales</taxon>
        <taxon>Aeromonadaceae</taxon>
        <taxon>Aeromonas</taxon>
    </lineage>
</organism>
<proteinExistence type="inferred from homology"/>
<feature type="binding site" evidence="8">
    <location>
        <position position="80"/>
    </location>
    <ligand>
        <name>N(1)-(5-phospho-beta-D-ribosyl)glycinamide</name>
        <dbReference type="ChEBI" id="CHEBI:143788"/>
    </ligand>
</feature>
<dbReference type="Gene3D" id="3.30.1490.20">
    <property type="entry name" value="ATP-grasp fold, A domain"/>
    <property type="match status" value="1"/>
</dbReference>
<keyword evidence="4 8" id="KW-0547">Nucleotide-binding</keyword>
<dbReference type="Pfam" id="PF21244">
    <property type="entry name" value="PurT_C"/>
    <property type="match status" value="1"/>
</dbReference>
<comment type="function">
    <text evidence="8">Involved in the de novo purine biosynthesis. Catalyzes the transfer of formate to 5-phospho-ribosyl-glycinamide (GAR), producing 5-phospho-ribosyl-N-formylglycinamide (FGAR). Formate is provided by PurU via hydrolysis of 10-formyl-tetrahydrofolate.</text>
</comment>
<feature type="binding site" evidence="8">
    <location>
        <position position="153"/>
    </location>
    <ligand>
        <name>ATP</name>
        <dbReference type="ChEBI" id="CHEBI:30616"/>
    </ligand>
</feature>
<keyword evidence="10" id="KW-0808">Transferase</keyword>
<dbReference type="GO" id="GO:0005524">
    <property type="term" value="F:ATP binding"/>
    <property type="evidence" value="ECO:0007669"/>
    <property type="project" value="UniProtKB-UniRule"/>
</dbReference>
<dbReference type="InterPro" id="IPR011761">
    <property type="entry name" value="ATP-grasp"/>
</dbReference>
<dbReference type="FunFam" id="3.30.1490.20:FF:000013">
    <property type="entry name" value="Formate-dependent phosphoribosylglycinamide formyltransferase"/>
    <property type="match status" value="1"/>
</dbReference>
<reference evidence="10 11" key="1">
    <citation type="journal article" date="2017" name="Front. Microbiol.">
        <title>Strong Genomic and Phenotypic Heterogeneity in the Aeromonas sobria Species Complex.</title>
        <authorList>
            <person name="Gauthier J."/>
            <person name="Vincent A.T."/>
            <person name="Charette S.J."/>
            <person name="Derome N."/>
        </authorList>
    </citation>
    <scope>NUCLEOTIDE SEQUENCE [LARGE SCALE GENOMIC DNA]</scope>
    <source>
        <strain evidence="10 11">JF2635</strain>
    </source>
</reference>
<feature type="binding site" evidence="8">
    <location>
        <begin position="158"/>
        <end position="163"/>
    </location>
    <ligand>
        <name>ATP</name>
        <dbReference type="ChEBI" id="CHEBI:30616"/>
    </ligand>
</feature>